<reference evidence="6" key="1">
    <citation type="journal article" date="2019" name="Int. J. Syst. Evol. Microbiol.">
        <title>The Global Catalogue of Microorganisms (GCM) 10K type strain sequencing project: providing services to taxonomists for standard genome sequencing and annotation.</title>
        <authorList>
            <consortium name="The Broad Institute Genomics Platform"/>
            <consortium name="The Broad Institute Genome Sequencing Center for Infectious Disease"/>
            <person name="Wu L."/>
            <person name="Ma J."/>
        </authorList>
    </citation>
    <scope>NUCLEOTIDE SEQUENCE [LARGE SCALE GENOMIC DNA]</scope>
    <source>
        <strain evidence="6">JCM 16953</strain>
    </source>
</reference>
<dbReference type="InterPro" id="IPR012349">
    <property type="entry name" value="Split_barrel_FMN-bd"/>
</dbReference>
<evidence type="ECO:0000259" key="4">
    <source>
        <dbReference type="SMART" id="SM00903"/>
    </source>
</evidence>
<keyword evidence="6" id="KW-1185">Reference proteome</keyword>
<dbReference type="RefSeq" id="WP_344778700.1">
    <property type="nucleotide sequence ID" value="NZ_BAABAH010000020.1"/>
</dbReference>
<accession>A0ABP7J4S5</accession>
<comment type="similarity">
    <text evidence="1">Belongs to the non-flavoprotein flavin reductase family.</text>
</comment>
<dbReference type="InterPro" id="IPR050268">
    <property type="entry name" value="NADH-dep_flavin_reductase"/>
</dbReference>
<feature type="domain" description="Flavin reductase like" evidence="4">
    <location>
        <begin position="67"/>
        <end position="218"/>
    </location>
</feature>
<name>A0ABP7J4S5_9ACTN</name>
<dbReference type="SMART" id="SM00903">
    <property type="entry name" value="Flavin_Reduct"/>
    <property type="match status" value="1"/>
</dbReference>
<keyword evidence="2" id="KW-0560">Oxidoreductase</keyword>
<dbReference type="Proteomes" id="UP001501821">
    <property type="component" value="Unassembled WGS sequence"/>
</dbReference>
<evidence type="ECO:0000256" key="2">
    <source>
        <dbReference type="ARBA" id="ARBA00023002"/>
    </source>
</evidence>
<dbReference type="EMBL" id="BAABAH010000020">
    <property type="protein sequence ID" value="GAA3834263.1"/>
    <property type="molecule type" value="Genomic_DNA"/>
</dbReference>
<proteinExistence type="inferred from homology"/>
<evidence type="ECO:0000313" key="6">
    <source>
        <dbReference type="Proteomes" id="UP001501821"/>
    </source>
</evidence>
<sequence>MPAHQVPEEPLPEGMSPDARETWPSPTLIDSWLGDAEIDFEFRPGEDVAVHDDPEARAAARRFRDVMGAFASGITVVTTMSGGQPVGMTCQSFSSVSLDPPLVLFVPAKTSRAWPLIQRAGRFAVNVLAADQEHISTQMASKGSDKFAGVGWHPSEVTGSPVIEGTLAHLDCTIHAVHEGGDHFVVIGRVQHLQTGPGDGTADRLGEPLLYFRGRYRTTDD</sequence>
<organism evidence="5 6">
    <name type="scientific">Nocardioides panacisoli</name>
    <dbReference type="NCBI Taxonomy" id="627624"/>
    <lineage>
        <taxon>Bacteria</taxon>
        <taxon>Bacillati</taxon>
        <taxon>Actinomycetota</taxon>
        <taxon>Actinomycetes</taxon>
        <taxon>Propionibacteriales</taxon>
        <taxon>Nocardioidaceae</taxon>
        <taxon>Nocardioides</taxon>
    </lineage>
</organism>
<evidence type="ECO:0000256" key="3">
    <source>
        <dbReference type="SAM" id="MobiDB-lite"/>
    </source>
</evidence>
<protein>
    <recommendedName>
        <fullName evidence="4">Flavin reductase like domain-containing protein</fullName>
    </recommendedName>
</protein>
<feature type="region of interest" description="Disordered" evidence="3">
    <location>
        <begin position="1"/>
        <end position="22"/>
    </location>
</feature>
<dbReference type="SUPFAM" id="SSF50475">
    <property type="entry name" value="FMN-binding split barrel"/>
    <property type="match status" value="1"/>
</dbReference>
<gene>
    <name evidence="5" type="ORF">GCM10022242_39170</name>
</gene>
<dbReference type="Gene3D" id="2.30.110.10">
    <property type="entry name" value="Electron Transport, Fmn-binding Protein, Chain A"/>
    <property type="match status" value="1"/>
</dbReference>
<dbReference type="PANTHER" id="PTHR30466:SF11">
    <property type="entry name" value="FLAVIN-DEPENDENT MONOOXYGENASE, REDUCTASE SUBUNIT HSAB"/>
    <property type="match status" value="1"/>
</dbReference>
<dbReference type="PANTHER" id="PTHR30466">
    <property type="entry name" value="FLAVIN REDUCTASE"/>
    <property type="match status" value="1"/>
</dbReference>
<dbReference type="InterPro" id="IPR002563">
    <property type="entry name" value="Flavin_Rdtase-like_dom"/>
</dbReference>
<comment type="caution">
    <text evidence="5">The sequence shown here is derived from an EMBL/GenBank/DDBJ whole genome shotgun (WGS) entry which is preliminary data.</text>
</comment>
<dbReference type="Pfam" id="PF01613">
    <property type="entry name" value="Flavin_Reduct"/>
    <property type="match status" value="1"/>
</dbReference>
<evidence type="ECO:0000256" key="1">
    <source>
        <dbReference type="ARBA" id="ARBA00008898"/>
    </source>
</evidence>
<evidence type="ECO:0000313" key="5">
    <source>
        <dbReference type="EMBL" id="GAA3834263.1"/>
    </source>
</evidence>